<dbReference type="InterPro" id="IPR052479">
    <property type="entry name" value="GPI-anchor_Adhesion_Reg"/>
</dbReference>
<reference evidence="4" key="1">
    <citation type="submission" date="2022-07" db="EMBL/GenBank/DDBJ databases">
        <title>Fungi with potential for degradation of polypropylene.</title>
        <authorList>
            <person name="Gostincar C."/>
        </authorList>
    </citation>
    <scope>NUCLEOTIDE SEQUENCE</scope>
    <source>
        <strain evidence="4">EXF-13308</strain>
    </source>
</reference>
<dbReference type="PANTHER" id="PTHR35185:SF2">
    <property type="entry name" value="EXTRACELLULAR PROLINE-SERINE RICH PROTEIN (AFU_ORTHOLOGUE AFUA_8G07090)"/>
    <property type="match status" value="1"/>
</dbReference>
<evidence type="ECO:0000313" key="4">
    <source>
        <dbReference type="EMBL" id="KAJ9132422.1"/>
    </source>
</evidence>
<dbReference type="AlphaFoldDB" id="A0AA38RAQ2"/>
<dbReference type="Proteomes" id="UP001174694">
    <property type="component" value="Unassembled WGS sequence"/>
</dbReference>
<protein>
    <recommendedName>
        <fullName evidence="3">Yeast cell wall synthesis Kre9/Knh1-like N-terminal domain-containing protein</fullName>
    </recommendedName>
</protein>
<name>A0AA38RAQ2_9PEZI</name>
<organism evidence="4 5">
    <name type="scientific">Pleurostoma richardsiae</name>
    <dbReference type="NCBI Taxonomy" id="41990"/>
    <lineage>
        <taxon>Eukaryota</taxon>
        <taxon>Fungi</taxon>
        <taxon>Dikarya</taxon>
        <taxon>Ascomycota</taxon>
        <taxon>Pezizomycotina</taxon>
        <taxon>Sordariomycetes</taxon>
        <taxon>Sordariomycetidae</taxon>
        <taxon>Calosphaeriales</taxon>
        <taxon>Pleurostomataceae</taxon>
        <taxon>Pleurostoma</taxon>
    </lineage>
</organism>
<keyword evidence="1 2" id="KW-0732">Signal</keyword>
<evidence type="ECO:0000256" key="1">
    <source>
        <dbReference type="ARBA" id="ARBA00022729"/>
    </source>
</evidence>
<feature type="chain" id="PRO_5041209557" description="Yeast cell wall synthesis Kre9/Knh1-like N-terminal domain-containing protein" evidence="2">
    <location>
        <begin position="18"/>
        <end position="223"/>
    </location>
</feature>
<dbReference type="Pfam" id="PF10342">
    <property type="entry name" value="Kre9_KNH"/>
    <property type="match status" value="1"/>
</dbReference>
<feature type="signal peptide" evidence="2">
    <location>
        <begin position="1"/>
        <end position="17"/>
    </location>
</feature>
<keyword evidence="5" id="KW-1185">Reference proteome</keyword>
<evidence type="ECO:0000313" key="5">
    <source>
        <dbReference type="Proteomes" id="UP001174694"/>
    </source>
</evidence>
<dbReference type="PANTHER" id="PTHR35185">
    <property type="entry name" value="SERINE/THREONINE-RICH PROTEIN ADG2-RELATED"/>
    <property type="match status" value="1"/>
</dbReference>
<gene>
    <name evidence="4" type="ORF">NKR23_g11208</name>
</gene>
<sequence length="223" mass="22694">MRFLLALAVALAPLAAAIQFTSPAENSTLTKGSTVDLTWTSVDTDPTTFSIYLVNFVNFPPFYTPLALDVDTSLSSYNVRVPCAVDSSYGFQFNAINGTNVYVIYAQTPKFFIEGGPCTDPTPTSSTCPLATATVTVTKTTYATSNGTVTATFSPSTATGTGICGGCGSASGSGSGSVSGNGTISATGTPTPTVVTVSRAPASFSTAWGAVAMGMLAFFGGRI</sequence>
<feature type="domain" description="Yeast cell wall synthesis Kre9/Knh1-like N-terminal" evidence="3">
    <location>
        <begin position="22"/>
        <end position="112"/>
    </location>
</feature>
<dbReference type="EMBL" id="JANBVO010000057">
    <property type="protein sequence ID" value="KAJ9132422.1"/>
    <property type="molecule type" value="Genomic_DNA"/>
</dbReference>
<accession>A0AA38RAQ2</accession>
<proteinExistence type="predicted"/>
<evidence type="ECO:0000256" key="2">
    <source>
        <dbReference type="SAM" id="SignalP"/>
    </source>
</evidence>
<comment type="caution">
    <text evidence="4">The sequence shown here is derived from an EMBL/GenBank/DDBJ whole genome shotgun (WGS) entry which is preliminary data.</text>
</comment>
<dbReference type="InterPro" id="IPR018466">
    <property type="entry name" value="Kre9/Knh1-like_N"/>
</dbReference>
<evidence type="ECO:0000259" key="3">
    <source>
        <dbReference type="Pfam" id="PF10342"/>
    </source>
</evidence>